<protein>
    <submittedName>
        <fullName evidence="1">Uncharacterized protein</fullName>
    </submittedName>
</protein>
<name>A0A699KCQ8_TANCI</name>
<accession>A0A699KCQ8</accession>
<gene>
    <name evidence="1" type="ORF">Tci_653225</name>
</gene>
<proteinExistence type="predicted"/>
<evidence type="ECO:0000313" key="1">
    <source>
        <dbReference type="EMBL" id="GFA81253.1"/>
    </source>
</evidence>
<dbReference type="AlphaFoldDB" id="A0A699KCQ8"/>
<comment type="caution">
    <text evidence="1">The sequence shown here is derived from an EMBL/GenBank/DDBJ whole genome shotgun (WGS) entry which is preliminary data.</text>
</comment>
<organism evidence="1">
    <name type="scientific">Tanacetum cinerariifolium</name>
    <name type="common">Dalmatian daisy</name>
    <name type="synonym">Chrysanthemum cinerariifolium</name>
    <dbReference type="NCBI Taxonomy" id="118510"/>
    <lineage>
        <taxon>Eukaryota</taxon>
        <taxon>Viridiplantae</taxon>
        <taxon>Streptophyta</taxon>
        <taxon>Embryophyta</taxon>
        <taxon>Tracheophyta</taxon>
        <taxon>Spermatophyta</taxon>
        <taxon>Magnoliopsida</taxon>
        <taxon>eudicotyledons</taxon>
        <taxon>Gunneridae</taxon>
        <taxon>Pentapetalae</taxon>
        <taxon>asterids</taxon>
        <taxon>campanulids</taxon>
        <taxon>Asterales</taxon>
        <taxon>Asteraceae</taxon>
        <taxon>Asteroideae</taxon>
        <taxon>Anthemideae</taxon>
        <taxon>Anthemidinae</taxon>
        <taxon>Tanacetum</taxon>
    </lineage>
</organism>
<sequence>MEVVREYPADERTAPVGTGLVGPVGVPGGVAGMSNGLGLCRRQLGQQWSCMRACTMKHREQNPCVKSQPCSIHRHGSKQCCDFGDFEELPFGVEDVDVTRAVGEEELSSNVLEVQVSSLKDDSLSRSMLCVVSNEGRVSQCRIMSTRVIKRESKSINGVHDQVFVTYVAAKVFKTISHGSNLGTIFINCHGAYLDGTKLIIEIDGPIIFGVTKRREDPHFDKIIELAPIRFNRNLVGYAKRNDFIGVRWWLGWSITSSHGNQLGGDEELAERRRIWWEGWNFGTMEDEDGSGTILSIIKIEGDNGRWPK</sequence>
<dbReference type="EMBL" id="BKCJ010492727">
    <property type="protein sequence ID" value="GFA81253.1"/>
    <property type="molecule type" value="Genomic_DNA"/>
</dbReference>
<reference evidence="1" key="1">
    <citation type="journal article" date="2019" name="Sci. Rep.">
        <title>Draft genome of Tanacetum cinerariifolium, the natural source of mosquito coil.</title>
        <authorList>
            <person name="Yamashiro T."/>
            <person name="Shiraishi A."/>
            <person name="Satake H."/>
            <person name="Nakayama K."/>
        </authorList>
    </citation>
    <scope>NUCLEOTIDE SEQUENCE</scope>
</reference>